<accession>A0AAE3E886</accession>
<dbReference type="AlphaFoldDB" id="A0AAE3E886"/>
<proteinExistence type="predicted"/>
<name>A0AAE3E886_9FIRM</name>
<sequence length="62" mass="6815">MANKPRAAAFTLSFKVISFPFAERMPMLLAIPVHKGLSYLLPFLVWDGWNAALRTAPPGQSA</sequence>
<keyword evidence="2" id="KW-1185">Reference proteome</keyword>
<evidence type="ECO:0000313" key="1">
    <source>
        <dbReference type="EMBL" id="MCC2229713.1"/>
    </source>
</evidence>
<comment type="caution">
    <text evidence="1">The sequence shown here is derived from an EMBL/GenBank/DDBJ whole genome shotgun (WGS) entry which is preliminary data.</text>
</comment>
<dbReference type="EMBL" id="JAJEQR010000004">
    <property type="protein sequence ID" value="MCC2229713.1"/>
    <property type="molecule type" value="Genomic_DNA"/>
</dbReference>
<reference evidence="1" key="1">
    <citation type="submission" date="2021-10" db="EMBL/GenBank/DDBJ databases">
        <title>Anaerobic single-cell dispensing facilitates the cultivation of human gut bacteria.</title>
        <authorList>
            <person name="Afrizal A."/>
        </authorList>
    </citation>
    <scope>NUCLEOTIDE SEQUENCE</scope>
    <source>
        <strain evidence="1">CLA-AA-H215</strain>
    </source>
</reference>
<evidence type="ECO:0000313" key="2">
    <source>
        <dbReference type="Proteomes" id="UP001198182"/>
    </source>
</evidence>
<dbReference type="RefSeq" id="WP_308452500.1">
    <property type="nucleotide sequence ID" value="NZ_JAJEQR010000004.1"/>
</dbReference>
<protein>
    <submittedName>
        <fullName evidence="1">Uncharacterized protein</fullName>
    </submittedName>
</protein>
<dbReference type="Proteomes" id="UP001198182">
    <property type="component" value="Unassembled WGS sequence"/>
</dbReference>
<gene>
    <name evidence="1" type="ORF">LKD81_01685</name>
</gene>
<organism evidence="1 2">
    <name type="scientific">Hominifimenecus microfluidus</name>
    <dbReference type="NCBI Taxonomy" id="2885348"/>
    <lineage>
        <taxon>Bacteria</taxon>
        <taxon>Bacillati</taxon>
        <taxon>Bacillota</taxon>
        <taxon>Clostridia</taxon>
        <taxon>Lachnospirales</taxon>
        <taxon>Lachnospiraceae</taxon>
        <taxon>Hominifimenecus</taxon>
    </lineage>
</organism>